<dbReference type="GO" id="GO:0046653">
    <property type="term" value="P:tetrahydrofolate metabolic process"/>
    <property type="evidence" value="ECO:0007669"/>
    <property type="project" value="TreeGrafter"/>
</dbReference>
<keyword evidence="5" id="KW-0479">Metal-binding</keyword>
<dbReference type="PANTHER" id="PTHR45833">
    <property type="entry name" value="METHIONINE SYNTHASE"/>
    <property type="match status" value="1"/>
</dbReference>
<keyword evidence="3" id="KW-0846">Cobalamin</keyword>
<sequence>MLIVGELINTSRKPIKEAIEREDAAYIRDIAVKQAQAGADYIDINCGTMVHNEPEIMAWLVNTVREAVDVPLCIDSPDPQVLETGLKLATRGRPMLNSITAEPDRFEAVLPIIKSFKAKVVALCMDNDGIPSTAEKRIEIVKKLVEDLTAAGVERDDIYIDPLVKPLSTNDQAGLEVIEAVGFIRQAYPDVHIICGLSNVSFGLPNRRVLNQVFMVQLMTAGMDSYILDPLDREMMGFFHASRALLGKDPFCTGYLKAHRSGLYRRD</sequence>
<dbReference type="GO" id="GO:0005829">
    <property type="term" value="C:cytosol"/>
    <property type="evidence" value="ECO:0007669"/>
    <property type="project" value="TreeGrafter"/>
</dbReference>
<protein>
    <submittedName>
        <fullName evidence="8">5-methyltetrahydrofolate:corrinoid/iron-sulfur protein co-methyltransferase</fullName>
        <ecNumber evidence="8">2.1.1.258</ecNumber>
    </submittedName>
</protein>
<dbReference type="EC" id="2.1.1.258" evidence="8"/>
<dbReference type="NCBIfam" id="NF005719">
    <property type="entry name" value="PRK07535.1"/>
    <property type="match status" value="1"/>
</dbReference>
<dbReference type="GO" id="GO:0032259">
    <property type="term" value="P:methylation"/>
    <property type="evidence" value="ECO:0007669"/>
    <property type="project" value="UniProtKB-KW"/>
</dbReference>
<dbReference type="Pfam" id="PF00809">
    <property type="entry name" value="Pterin_bind"/>
    <property type="match status" value="1"/>
</dbReference>
<proteinExistence type="inferred from homology"/>
<dbReference type="OrthoDB" id="9803687at2"/>
<evidence type="ECO:0000313" key="9">
    <source>
        <dbReference type="Proteomes" id="UP000075670"/>
    </source>
</evidence>
<gene>
    <name evidence="8" type="primary">acsE_4</name>
    <name evidence="8" type="ORF">MOMUL_18970</name>
</gene>
<dbReference type="Gene3D" id="3.20.20.20">
    <property type="entry name" value="Dihydropteroate synthase-like"/>
    <property type="match status" value="1"/>
</dbReference>
<dbReference type="GO" id="GO:0050667">
    <property type="term" value="P:homocysteine metabolic process"/>
    <property type="evidence" value="ECO:0007669"/>
    <property type="project" value="TreeGrafter"/>
</dbReference>
<dbReference type="PATRIC" id="fig|1122241.3.peg.2015"/>
<keyword evidence="2 8" id="KW-0489">Methyltransferase</keyword>
<dbReference type="InterPro" id="IPR000489">
    <property type="entry name" value="Pterin-binding_dom"/>
</dbReference>
<dbReference type="GO" id="GO:0008705">
    <property type="term" value="F:methionine synthase activity"/>
    <property type="evidence" value="ECO:0007669"/>
    <property type="project" value="TreeGrafter"/>
</dbReference>
<keyword evidence="9" id="KW-1185">Reference proteome</keyword>
<dbReference type="EMBL" id="LTBC01000006">
    <property type="protein sequence ID" value="KYH32015.1"/>
    <property type="molecule type" value="Genomic_DNA"/>
</dbReference>
<evidence type="ECO:0000256" key="5">
    <source>
        <dbReference type="ARBA" id="ARBA00022723"/>
    </source>
</evidence>
<dbReference type="InterPro" id="IPR011005">
    <property type="entry name" value="Dihydropteroate_synth-like_sf"/>
</dbReference>
<feature type="domain" description="Pterin-binding" evidence="7">
    <location>
        <begin position="1"/>
        <end position="267"/>
    </location>
</feature>
<evidence type="ECO:0000256" key="2">
    <source>
        <dbReference type="ARBA" id="ARBA00022603"/>
    </source>
</evidence>
<dbReference type="InterPro" id="IPR050554">
    <property type="entry name" value="Met_Synthase/Corrinoid"/>
</dbReference>
<evidence type="ECO:0000256" key="6">
    <source>
        <dbReference type="ARBA" id="ARBA00023285"/>
    </source>
</evidence>
<evidence type="ECO:0000256" key="3">
    <source>
        <dbReference type="ARBA" id="ARBA00022628"/>
    </source>
</evidence>
<dbReference type="PANTHER" id="PTHR45833:SF1">
    <property type="entry name" value="METHIONINE SYNTHASE"/>
    <property type="match status" value="1"/>
</dbReference>
<evidence type="ECO:0000313" key="8">
    <source>
        <dbReference type="EMBL" id="KYH32015.1"/>
    </source>
</evidence>
<name>A0A151AWI4_9FIRM</name>
<dbReference type="RefSeq" id="WP_062284373.1">
    <property type="nucleotide sequence ID" value="NZ_LTBC01000006.1"/>
</dbReference>
<reference evidence="8 9" key="1">
    <citation type="submission" date="2016-02" db="EMBL/GenBank/DDBJ databases">
        <title>Genome sequence of Moorella mulderi DSM 14980.</title>
        <authorList>
            <person name="Poehlein A."/>
            <person name="Daniel R."/>
        </authorList>
    </citation>
    <scope>NUCLEOTIDE SEQUENCE [LARGE SCALE GENOMIC DNA]</scope>
    <source>
        <strain evidence="8 9">DSM 14980</strain>
    </source>
</reference>
<dbReference type="PROSITE" id="PS50972">
    <property type="entry name" value="PTERIN_BINDING"/>
    <property type="match status" value="1"/>
</dbReference>
<organism evidence="8 9">
    <name type="scientific">Moorella mulderi DSM 14980</name>
    <dbReference type="NCBI Taxonomy" id="1122241"/>
    <lineage>
        <taxon>Bacteria</taxon>
        <taxon>Bacillati</taxon>
        <taxon>Bacillota</taxon>
        <taxon>Clostridia</taxon>
        <taxon>Neomoorellales</taxon>
        <taxon>Neomoorellaceae</taxon>
        <taxon>Neomoorella</taxon>
    </lineage>
</organism>
<comment type="similarity">
    <text evidence="1">Belongs to the vitamin-B12 dependent methionine synthase family.</text>
</comment>
<evidence type="ECO:0000256" key="4">
    <source>
        <dbReference type="ARBA" id="ARBA00022679"/>
    </source>
</evidence>
<dbReference type="AlphaFoldDB" id="A0A151AWI4"/>
<dbReference type="Proteomes" id="UP000075670">
    <property type="component" value="Unassembled WGS sequence"/>
</dbReference>
<comment type="caution">
    <text evidence="8">The sequence shown here is derived from an EMBL/GenBank/DDBJ whole genome shotgun (WGS) entry which is preliminary data.</text>
</comment>
<keyword evidence="4 8" id="KW-0808">Transferase</keyword>
<dbReference type="SUPFAM" id="SSF51717">
    <property type="entry name" value="Dihydropteroate synthetase-like"/>
    <property type="match status" value="1"/>
</dbReference>
<evidence type="ECO:0000256" key="1">
    <source>
        <dbReference type="ARBA" id="ARBA00010398"/>
    </source>
</evidence>
<dbReference type="GO" id="GO:0046872">
    <property type="term" value="F:metal ion binding"/>
    <property type="evidence" value="ECO:0007669"/>
    <property type="project" value="UniProtKB-KW"/>
</dbReference>
<evidence type="ECO:0000259" key="7">
    <source>
        <dbReference type="PROSITE" id="PS50972"/>
    </source>
</evidence>
<keyword evidence="6" id="KW-0170">Cobalt</keyword>
<dbReference type="GO" id="GO:0102036">
    <property type="term" value="F:methyltetrahydrofolate:corrinoid/iron-sulfur protein methyltransferase activity"/>
    <property type="evidence" value="ECO:0007669"/>
    <property type="project" value="UniProtKB-EC"/>
</dbReference>
<dbReference type="GO" id="GO:0031419">
    <property type="term" value="F:cobalamin binding"/>
    <property type="evidence" value="ECO:0007669"/>
    <property type="project" value="UniProtKB-KW"/>
</dbReference>
<accession>A0A151AWI4</accession>